<name>A0A0R1ZWM3_9LACO</name>
<reference evidence="2 3" key="1">
    <citation type="journal article" date="2015" name="Genome Announc.">
        <title>Expanding the biotechnology potential of lactobacilli through comparative genomics of 213 strains and associated genera.</title>
        <authorList>
            <person name="Sun Z."/>
            <person name="Harris H.M."/>
            <person name="McCann A."/>
            <person name="Guo C."/>
            <person name="Argimon S."/>
            <person name="Zhang W."/>
            <person name="Yang X."/>
            <person name="Jeffery I.B."/>
            <person name="Cooney J.C."/>
            <person name="Kagawa T.F."/>
            <person name="Liu W."/>
            <person name="Song Y."/>
            <person name="Salvetti E."/>
            <person name="Wrobel A."/>
            <person name="Rasinkangas P."/>
            <person name="Parkhill J."/>
            <person name="Rea M.C."/>
            <person name="O'Sullivan O."/>
            <person name="Ritari J."/>
            <person name="Douillard F.P."/>
            <person name="Paul Ross R."/>
            <person name="Yang R."/>
            <person name="Briner A.E."/>
            <person name="Felis G.E."/>
            <person name="de Vos W.M."/>
            <person name="Barrangou R."/>
            <person name="Klaenhammer T.R."/>
            <person name="Caufield P.W."/>
            <person name="Cui Y."/>
            <person name="Zhang H."/>
            <person name="O'Toole P.W."/>
        </authorList>
    </citation>
    <scope>NUCLEOTIDE SEQUENCE [LARGE SCALE GENOMIC DNA]</scope>
    <source>
        <strain evidence="2 3">DSM 20505</strain>
    </source>
</reference>
<evidence type="ECO:0000256" key="1">
    <source>
        <dbReference type="SAM" id="Phobius"/>
    </source>
</evidence>
<dbReference type="AlphaFoldDB" id="A0A0R1ZWM3"/>
<dbReference type="OrthoDB" id="2296070at2"/>
<comment type="caution">
    <text evidence="2">The sequence shown here is derived from an EMBL/GenBank/DDBJ whole genome shotgun (WGS) entry which is preliminary data.</text>
</comment>
<organism evidence="2 3">
    <name type="scientific">Lacticaseibacillus sharpeae JCM 1186 = DSM 20505</name>
    <dbReference type="NCBI Taxonomy" id="1291052"/>
    <lineage>
        <taxon>Bacteria</taxon>
        <taxon>Bacillati</taxon>
        <taxon>Bacillota</taxon>
        <taxon>Bacilli</taxon>
        <taxon>Lactobacillales</taxon>
        <taxon>Lactobacillaceae</taxon>
        <taxon>Lacticaseibacillus</taxon>
    </lineage>
</organism>
<evidence type="ECO:0008006" key="4">
    <source>
        <dbReference type="Google" id="ProtNLM"/>
    </source>
</evidence>
<protein>
    <recommendedName>
        <fullName evidence="4">Tim44-like domain-containing protein</fullName>
    </recommendedName>
</protein>
<keyword evidence="3" id="KW-1185">Reference proteome</keyword>
<evidence type="ECO:0000313" key="2">
    <source>
        <dbReference type="EMBL" id="KRM55276.1"/>
    </source>
</evidence>
<proteinExistence type="predicted"/>
<feature type="transmembrane region" description="Helical" evidence="1">
    <location>
        <begin position="50"/>
        <end position="78"/>
    </location>
</feature>
<gene>
    <name evidence="2" type="ORF">FC18_GL001437</name>
</gene>
<sequence>MHKKIRTMMMAAATGFMLLPSVFTSASVGGHLGARAFHGGGNKFYTGRRVLFFFLPGHQVGGSIIMVLLLALAVHLFVNWRKRKRYERAHPESVVKITPELDAEFSALYYRVQNDLSENNQDDLAQVFGSGLLRQQTAALNKYAHKNIYNRITDVAIVELEEEPTLRDDLAHVMVTAQKRQYLEYTDKDEAFNKQMRDVAQLKRSVEVWEMHRERSGQLIVDKIRQV</sequence>
<keyword evidence="1" id="KW-0812">Transmembrane</keyword>
<accession>A0A0R1ZWM3</accession>
<keyword evidence="1" id="KW-1133">Transmembrane helix</keyword>
<dbReference type="RefSeq" id="WP_156300986.1">
    <property type="nucleotide sequence ID" value="NZ_AYYO01000024.1"/>
</dbReference>
<dbReference type="Proteomes" id="UP000051679">
    <property type="component" value="Unassembled WGS sequence"/>
</dbReference>
<dbReference type="EMBL" id="AYYO01000024">
    <property type="protein sequence ID" value="KRM55276.1"/>
    <property type="molecule type" value="Genomic_DNA"/>
</dbReference>
<dbReference type="PATRIC" id="fig|1291052.5.peg.1458"/>
<keyword evidence="1" id="KW-0472">Membrane</keyword>
<evidence type="ECO:0000313" key="3">
    <source>
        <dbReference type="Proteomes" id="UP000051679"/>
    </source>
</evidence>